<feature type="binding site" evidence="7 8">
    <location>
        <position position="33"/>
    </location>
    <ligand>
        <name>S-adenosyl-L-methionine</name>
        <dbReference type="ChEBI" id="CHEBI:59789"/>
    </ligand>
</feature>
<proteinExistence type="inferred from homology"/>
<dbReference type="InterPro" id="IPR023165">
    <property type="entry name" value="rRNA_Ade_diMease-like_C"/>
</dbReference>
<dbReference type="PANTHER" id="PTHR11727:SF7">
    <property type="entry name" value="DIMETHYLADENOSINE TRANSFERASE-RELATED"/>
    <property type="match status" value="1"/>
</dbReference>
<dbReference type="Proteomes" id="UP000317778">
    <property type="component" value="Unassembled WGS sequence"/>
</dbReference>
<dbReference type="GO" id="GO:0052908">
    <property type="term" value="F:16S rRNA (adenine(1518)-N(6)/adenine(1519)-N(6))-dimethyltransferase activity"/>
    <property type="evidence" value="ECO:0007669"/>
    <property type="project" value="UniProtKB-EC"/>
</dbReference>
<comment type="caution">
    <text evidence="10">The sequence shown here is derived from an EMBL/GenBank/DDBJ whole genome shotgun (WGS) entry which is preliminary data.</text>
</comment>
<evidence type="ECO:0000313" key="11">
    <source>
        <dbReference type="Proteomes" id="UP000317778"/>
    </source>
</evidence>
<dbReference type="InterPro" id="IPR020598">
    <property type="entry name" value="rRNA_Ade_methylase_Trfase_N"/>
</dbReference>
<dbReference type="GO" id="GO:0005737">
    <property type="term" value="C:cytoplasm"/>
    <property type="evidence" value="ECO:0007669"/>
    <property type="project" value="UniProtKB-SubCell"/>
</dbReference>
<dbReference type="InterPro" id="IPR020596">
    <property type="entry name" value="rRNA_Ade_Mease_Trfase_CS"/>
</dbReference>
<feature type="binding site" evidence="7 8">
    <location>
        <position position="60"/>
    </location>
    <ligand>
        <name>S-adenosyl-L-methionine</name>
        <dbReference type="ChEBI" id="CHEBI:59789"/>
    </ligand>
</feature>
<comment type="subcellular location">
    <subcellularLocation>
        <location evidence="7">Cytoplasm</location>
    </subcellularLocation>
</comment>
<dbReference type="EMBL" id="NJBO01000022">
    <property type="protein sequence ID" value="TKJ39883.1"/>
    <property type="molecule type" value="Genomic_DNA"/>
</dbReference>
<dbReference type="EC" id="2.1.1.182" evidence="7"/>
<evidence type="ECO:0000256" key="6">
    <source>
        <dbReference type="ARBA" id="ARBA00022884"/>
    </source>
</evidence>
<dbReference type="InterPro" id="IPR001737">
    <property type="entry name" value="KsgA/Erm"/>
</dbReference>
<organism evidence="10 11">
    <name type="scientific">candidate division TA06 bacterium B3_TA06</name>
    <dbReference type="NCBI Taxonomy" id="2012487"/>
    <lineage>
        <taxon>Bacteria</taxon>
        <taxon>Bacteria division TA06</taxon>
    </lineage>
</organism>
<gene>
    <name evidence="7 10" type="primary">rsmA</name>
    <name evidence="7" type="synonym">ksgA</name>
    <name evidence="10" type="ORF">CEE36_10155</name>
</gene>
<comment type="catalytic activity">
    <reaction evidence="7">
        <text>adenosine(1518)/adenosine(1519) in 16S rRNA + 4 S-adenosyl-L-methionine = N(6)-dimethyladenosine(1518)/N(6)-dimethyladenosine(1519) in 16S rRNA + 4 S-adenosyl-L-homocysteine + 4 H(+)</text>
        <dbReference type="Rhea" id="RHEA:19609"/>
        <dbReference type="Rhea" id="RHEA-COMP:10232"/>
        <dbReference type="Rhea" id="RHEA-COMP:10233"/>
        <dbReference type="ChEBI" id="CHEBI:15378"/>
        <dbReference type="ChEBI" id="CHEBI:57856"/>
        <dbReference type="ChEBI" id="CHEBI:59789"/>
        <dbReference type="ChEBI" id="CHEBI:74411"/>
        <dbReference type="ChEBI" id="CHEBI:74493"/>
        <dbReference type="EC" id="2.1.1.182"/>
    </reaction>
</comment>
<keyword evidence="5 7" id="KW-0949">S-adenosyl-L-methionine</keyword>
<feature type="binding site" evidence="7 8">
    <location>
        <position position="106"/>
    </location>
    <ligand>
        <name>S-adenosyl-L-methionine</name>
        <dbReference type="ChEBI" id="CHEBI:59789"/>
    </ligand>
</feature>
<dbReference type="InterPro" id="IPR011530">
    <property type="entry name" value="rRNA_adenine_dimethylase"/>
</dbReference>
<accession>A0A532UY63</accession>
<dbReference type="Gene3D" id="3.40.50.150">
    <property type="entry name" value="Vaccinia Virus protein VP39"/>
    <property type="match status" value="1"/>
</dbReference>
<evidence type="ECO:0000256" key="7">
    <source>
        <dbReference type="HAMAP-Rule" id="MF_00607"/>
    </source>
</evidence>
<dbReference type="SMART" id="SM00650">
    <property type="entry name" value="rADc"/>
    <property type="match status" value="1"/>
</dbReference>
<dbReference type="Gene3D" id="1.10.8.100">
    <property type="entry name" value="Ribosomal RNA adenine dimethylase-like, domain 2"/>
    <property type="match status" value="1"/>
</dbReference>
<dbReference type="CDD" id="cd02440">
    <property type="entry name" value="AdoMet_MTases"/>
    <property type="match status" value="1"/>
</dbReference>
<keyword evidence="3 7" id="KW-0489">Methyltransferase</keyword>
<keyword evidence="2 7" id="KW-0698">rRNA processing</keyword>
<name>A0A532UY63_UNCT6</name>
<comment type="similarity">
    <text evidence="7">Belongs to the class I-like SAM-binding methyltransferase superfamily. rRNA adenine N(6)-methyltransferase family. RsmA subfamily.</text>
</comment>
<dbReference type="GO" id="GO:0003723">
    <property type="term" value="F:RNA binding"/>
    <property type="evidence" value="ECO:0007669"/>
    <property type="project" value="UniProtKB-UniRule"/>
</dbReference>
<reference evidence="10 11" key="1">
    <citation type="submission" date="2017-06" db="EMBL/GenBank/DDBJ databases">
        <title>Novel microbial phyla capable of carbon fixation and sulfur reduction in deep-sea sediments.</title>
        <authorList>
            <person name="Huang J."/>
            <person name="Baker B."/>
            <person name="Wang Y."/>
        </authorList>
    </citation>
    <scope>NUCLEOTIDE SEQUENCE [LARGE SCALE GENOMIC DNA]</scope>
    <source>
        <strain evidence="10">B3_TA06</strain>
    </source>
</reference>
<feature type="binding site" evidence="7 8">
    <location>
        <position position="81"/>
    </location>
    <ligand>
        <name>S-adenosyl-L-methionine</name>
        <dbReference type="ChEBI" id="CHEBI:59789"/>
    </ligand>
</feature>
<dbReference type="NCBIfam" id="TIGR00755">
    <property type="entry name" value="ksgA"/>
    <property type="match status" value="1"/>
</dbReference>
<dbReference type="PROSITE" id="PS01131">
    <property type="entry name" value="RRNA_A_DIMETH"/>
    <property type="match status" value="1"/>
</dbReference>
<protein>
    <recommendedName>
        <fullName evidence="7">Ribosomal RNA small subunit methyltransferase A</fullName>
        <ecNumber evidence="7">2.1.1.182</ecNumber>
    </recommendedName>
    <alternativeName>
        <fullName evidence="7">16S rRNA (adenine(1518)-N(6)/adenine(1519)-N(6))-dimethyltransferase</fullName>
    </alternativeName>
    <alternativeName>
        <fullName evidence="7">16S rRNA dimethyladenosine transferase</fullName>
    </alternativeName>
    <alternativeName>
        <fullName evidence="7">16S rRNA dimethylase</fullName>
    </alternativeName>
    <alternativeName>
        <fullName evidence="7">S-adenosylmethionine-6-N', N'-adenosyl(rRNA) dimethyltransferase</fullName>
    </alternativeName>
</protein>
<feature type="domain" description="Ribosomal RNA adenine methylase transferase N-terminal" evidence="9">
    <location>
        <begin position="40"/>
        <end position="208"/>
    </location>
</feature>
<evidence type="ECO:0000256" key="1">
    <source>
        <dbReference type="ARBA" id="ARBA00022490"/>
    </source>
</evidence>
<dbReference type="AlphaFoldDB" id="A0A532UY63"/>
<keyword evidence="6 7" id="KW-0694">RNA-binding</keyword>
<keyword evidence="4 7" id="KW-0808">Transferase</keyword>
<evidence type="ECO:0000256" key="4">
    <source>
        <dbReference type="ARBA" id="ARBA00022679"/>
    </source>
</evidence>
<evidence type="ECO:0000256" key="8">
    <source>
        <dbReference type="PROSITE-ProRule" id="PRU01026"/>
    </source>
</evidence>
<dbReference type="HAMAP" id="MF_00607">
    <property type="entry name" value="16SrRNA_methyltr_A"/>
    <property type="match status" value="1"/>
</dbReference>
<keyword evidence="1 7" id="KW-0963">Cytoplasm</keyword>
<comment type="function">
    <text evidence="7">Specifically dimethylates two adjacent adenosines (A1518 and A1519) in the loop of a conserved hairpin near the 3'-end of 16S rRNA in the 30S particle. May play a critical role in biogenesis of 30S subunits.</text>
</comment>
<dbReference type="PANTHER" id="PTHR11727">
    <property type="entry name" value="DIMETHYLADENOSINE TRANSFERASE"/>
    <property type="match status" value="1"/>
</dbReference>
<dbReference type="Pfam" id="PF00398">
    <property type="entry name" value="RrnaAD"/>
    <property type="match status" value="1"/>
</dbReference>
<evidence type="ECO:0000256" key="3">
    <source>
        <dbReference type="ARBA" id="ARBA00022603"/>
    </source>
</evidence>
<feature type="binding site" evidence="7 8">
    <location>
        <position position="35"/>
    </location>
    <ligand>
        <name>S-adenosyl-L-methionine</name>
        <dbReference type="ChEBI" id="CHEBI:59789"/>
    </ligand>
</feature>
<evidence type="ECO:0000256" key="2">
    <source>
        <dbReference type="ARBA" id="ARBA00022552"/>
    </source>
</evidence>
<dbReference type="PROSITE" id="PS51689">
    <property type="entry name" value="SAM_RNA_A_N6_MT"/>
    <property type="match status" value="1"/>
</dbReference>
<feature type="binding site" evidence="7 8">
    <location>
        <position position="123"/>
    </location>
    <ligand>
        <name>S-adenosyl-L-methionine</name>
        <dbReference type="ChEBI" id="CHEBI:59789"/>
    </ligand>
</feature>
<evidence type="ECO:0000313" key="10">
    <source>
        <dbReference type="EMBL" id="TKJ39883.1"/>
    </source>
</evidence>
<dbReference type="InterPro" id="IPR029063">
    <property type="entry name" value="SAM-dependent_MTases_sf"/>
</dbReference>
<sequence>MTSRTSQKTMGKGCSVVKAKIKHVKPKKKLGQHFLRRKEIAEKIVDSLQATDKDTVVEVGAGTGELTRLIIKQAGKVVAVEVDETCFPTLQVLTDLHDNLELFLEDVRKLNLADYGKALILGNLPYHLSGEILFWLLGQRKYWRRAVLTVQAEFAARLAAEVGSHDYSALSVIAQTFITTEKLFDIPAEAFVPPPKVKSTTIRTEPLDEVELPVSEDEFAGFVRSCFAHRRKRLANNLKMMGIPTPDKLLEELGHTPTVRPQELSAHNYVKLINAAR</sequence>
<dbReference type="SUPFAM" id="SSF53335">
    <property type="entry name" value="S-adenosyl-L-methionine-dependent methyltransferases"/>
    <property type="match status" value="1"/>
</dbReference>
<evidence type="ECO:0000259" key="9">
    <source>
        <dbReference type="SMART" id="SM00650"/>
    </source>
</evidence>
<evidence type="ECO:0000256" key="5">
    <source>
        <dbReference type="ARBA" id="ARBA00022691"/>
    </source>
</evidence>